<protein>
    <submittedName>
        <fullName evidence="1">Uncharacterized protein</fullName>
    </submittedName>
</protein>
<reference evidence="1" key="1">
    <citation type="submission" date="2016-02" db="EMBL/GenBank/DDBJ databases">
        <title>Genome sequence of Bacillus trypoxylicola KCTC 13244(T).</title>
        <authorList>
            <person name="Jeong H."/>
            <person name="Park S.-H."/>
            <person name="Choi S.-K."/>
        </authorList>
    </citation>
    <scope>NUCLEOTIDE SEQUENCE [LARGE SCALE GENOMIC DNA]</scope>
    <source>
        <strain evidence="1">KCTC 13244</strain>
    </source>
</reference>
<accession>A0A161PCD7</accession>
<proteinExistence type="predicted"/>
<dbReference type="RefSeq" id="WP_061949032.1">
    <property type="nucleotide sequence ID" value="NZ_LTAO01000022.1"/>
</dbReference>
<organism evidence="1 2">
    <name type="scientific">Alkalihalobacillus trypoxylicola</name>
    <dbReference type="NCBI Taxonomy" id="519424"/>
    <lineage>
        <taxon>Bacteria</taxon>
        <taxon>Bacillati</taxon>
        <taxon>Bacillota</taxon>
        <taxon>Bacilli</taxon>
        <taxon>Bacillales</taxon>
        <taxon>Bacillaceae</taxon>
        <taxon>Alkalihalobacillus</taxon>
    </lineage>
</organism>
<gene>
    <name evidence="1" type="ORF">AZF04_20085</name>
</gene>
<sequence length="352" mass="39926">MKLGKFLLTTIVITLTFVCTDLIAFAEEETTVKELEKVGVNIEVFQDGRVKPIDENAMYTEVELDEILKEIGYPDNYISTLPKESKRTLISKGGKIVDTDVELTHNYISKDGNQYEVTDNNKSEIKAIQKEDLKSKGIKEDELHQYNLANDDISLFNCSHPFEGMCVHDDWSGLLMTLYKGETSTSYIYEMILDATWQKGTTNVNFGDAMALHWGEYGQPVPNSQEFIFFAAYNDLTQTRESFTPRVNNGNGIGHTFFLLPTNTQNVRAQGGVLSQDIYIAKSYNHELTVTAEYVHPWLPANLSVGVNVGGIDISWNVSEFFGDTWSWQVSLIPQRPMMQREELNVENELKN</sequence>
<dbReference type="EMBL" id="LTAO01000022">
    <property type="protein sequence ID" value="KYG30046.1"/>
    <property type="molecule type" value="Genomic_DNA"/>
</dbReference>
<name>A0A161PCD7_9BACI</name>
<comment type="caution">
    <text evidence="1">The sequence shown here is derived from an EMBL/GenBank/DDBJ whole genome shotgun (WGS) entry which is preliminary data.</text>
</comment>
<dbReference type="AlphaFoldDB" id="A0A161PCD7"/>
<evidence type="ECO:0000313" key="1">
    <source>
        <dbReference type="EMBL" id="KYG30046.1"/>
    </source>
</evidence>
<evidence type="ECO:0000313" key="2">
    <source>
        <dbReference type="Proteomes" id="UP000075806"/>
    </source>
</evidence>
<dbReference type="Proteomes" id="UP000075806">
    <property type="component" value="Unassembled WGS sequence"/>
</dbReference>
<keyword evidence="2" id="KW-1185">Reference proteome</keyword>
<dbReference type="OrthoDB" id="2968472at2"/>